<dbReference type="AlphaFoldDB" id="A0A856MNA4"/>
<protein>
    <submittedName>
        <fullName evidence="1">Uncharacterized protein</fullName>
    </submittedName>
</protein>
<reference evidence="1 2" key="1">
    <citation type="submission" date="2018-06" db="EMBL/GenBank/DDBJ databases">
        <title>Comparative genomics of Brasilonema spp. strains.</title>
        <authorList>
            <person name="Alvarenga D.O."/>
            <person name="Fiore M.F."/>
            <person name="Varani A.M."/>
        </authorList>
    </citation>
    <scope>NUCLEOTIDE SEQUENCE [LARGE SCALE GENOMIC DNA]</scope>
    <source>
        <strain evidence="1 2">CENA114</strain>
    </source>
</reference>
<evidence type="ECO:0000313" key="1">
    <source>
        <dbReference type="EMBL" id="QDL10717.1"/>
    </source>
</evidence>
<gene>
    <name evidence="1" type="ORF">DP114_24955</name>
</gene>
<sequence length="61" mass="6828">MGEGSPIFSRIQAAKKSTAELKQVCQTLPRPPLSLWDAEYACTSFVKQTTDIATNKLFFDF</sequence>
<keyword evidence="2" id="KW-1185">Reference proteome</keyword>
<dbReference type="Proteomes" id="UP000503129">
    <property type="component" value="Chromosome"/>
</dbReference>
<proteinExistence type="predicted"/>
<dbReference type="EMBL" id="CP030118">
    <property type="protein sequence ID" value="QDL10717.1"/>
    <property type="molecule type" value="Genomic_DNA"/>
</dbReference>
<dbReference type="KEGG" id="bsen:DP114_24955"/>
<accession>A0A856MNA4</accession>
<organism evidence="1 2">
    <name type="scientific">Brasilonema sennae CENA114</name>
    <dbReference type="NCBI Taxonomy" id="415709"/>
    <lineage>
        <taxon>Bacteria</taxon>
        <taxon>Bacillati</taxon>
        <taxon>Cyanobacteriota</taxon>
        <taxon>Cyanophyceae</taxon>
        <taxon>Nostocales</taxon>
        <taxon>Scytonemataceae</taxon>
        <taxon>Brasilonema</taxon>
        <taxon>Bromeliae group (in: Brasilonema)</taxon>
    </lineage>
</organism>
<name>A0A856MNA4_9CYAN</name>
<evidence type="ECO:0000313" key="2">
    <source>
        <dbReference type="Proteomes" id="UP000503129"/>
    </source>
</evidence>